<dbReference type="AlphaFoldDB" id="A0A4R4ZZW2"/>
<evidence type="ECO:0000259" key="3">
    <source>
        <dbReference type="PROSITE" id="PS50110"/>
    </source>
</evidence>
<feature type="non-terminal residue" evidence="4">
    <location>
        <position position="245"/>
    </location>
</feature>
<dbReference type="Gene3D" id="3.40.50.2300">
    <property type="match status" value="1"/>
</dbReference>
<evidence type="ECO:0000313" key="5">
    <source>
        <dbReference type="Proteomes" id="UP000295217"/>
    </source>
</evidence>
<dbReference type="PROSITE" id="PS50110">
    <property type="entry name" value="RESPONSE_REGULATORY"/>
    <property type="match status" value="1"/>
</dbReference>
<dbReference type="SUPFAM" id="SSF52172">
    <property type="entry name" value="CheY-like"/>
    <property type="match status" value="1"/>
</dbReference>
<organism evidence="4 5">
    <name type="scientific">Jiangella aurantiaca</name>
    <dbReference type="NCBI Taxonomy" id="2530373"/>
    <lineage>
        <taxon>Bacteria</taxon>
        <taxon>Bacillati</taxon>
        <taxon>Actinomycetota</taxon>
        <taxon>Actinomycetes</taxon>
        <taxon>Jiangellales</taxon>
        <taxon>Jiangellaceae</taxon>
        <taxon>Jiangella</taxon>
    </lineage>
</organism>
<feature type="region of interest" description="Disordered" evidence="2">
    <location>
        <begin position="1"/>
        <end position="35"/>
    </location>
</feature>
<feature type="domain" description="Response regulatory" evidence="3">
    <location>
        <begin position="197"/>
        <end position="245"/>
    </location>
</feature>
<dbReference type="EMBL" id="SMLB01000082">
    <property type="protein sequence ID" value="TDD63976.1"/>
    <property type="molecule type" value="Genomic_DNA"/>
</dbReference>
<evidence type="ECO:0000256" key="1">
    <source>
        <dbReference type="PROSITE-ProRule" id="PRU00169"/>
    </source>
</evidence>
<dbReference type="Pfam" id="PF07179">
    <property type="entry name" value="SseB"/>
    <property type="match status" value="1"/>
</dbReference>
<dbReference type="InterPro" id="IPR001789">
    <property type="entry name" value="Sig_transdc_resp-reg_receiver"/>
</dbReference>
<feature type="compositionally biased region" description="Basic and acidic residues" evidence="2">
    <location>
        <begin position="1"/>
        <end position="10"/>
    </location>
</feature>
<evidence type="ECO:0000256" key="2">
    <source>
        <dbReference type="SAM" id="MobiDB-lite"/>
    </source>
</evidence>
<dbReference type="InterPro" id="IPR011006">
    <property type="entry name" value="CheY-like_superfamily"/>
</dbReference>
<dbReference type="InterPro" id="IPR009839">
    <property type="entry name" value="SseB_N"/>
</dbReference>
<evidence type="ECO:0000313" key="4">
    <source>
        <dbReference type="EMBL" id="TDD63976.1"/>
    </source>
</evidence>
<feature type="region of interest" description="Disordered" evidence="2">
    <location>
        <begin position="47"/>
        <end position="74"/>
    </location>
</feature>
<keyword evidence="5" id="KW-1185">Reference proteome</keyword>
<sequence>MHDLQRDRPVEPGVGGLVNRRHAAPRQQRLDPVASVEETAHRCVGDGEVHGWSVRSPEGPGRSTRSAGTPRPVRRSSCACVRDVAVAGIRADQYRHSDGVRAAGGLWSRPVTAVPPRRVPSTPFGDDDGAADPRIVAALAAYERGEGGSADVLAALAAGRLLIPVVAVAESVDATGAEKETAMAAVLTTGRDGRRGLLAFTCVESLIRLDLIEMLGEEGYEVVGEAADGASAVRLAEEHRPDLVV</sequence>
<protein>
    <recommendedName>
        <fullName evidence="3">Response regulatory domain-containing protein</fullName>
    </recommendedName>
</protein>
<name>A0A4R4ZZW2_9ACTN</name>
<dbReference type="Proteomes" id="UP000295217">
    <property type="component" value="Unassembled WGS sequence"/>
</dbReference>
<accession>A0A4R4ZZW2</accession>
<dbReference type="GO" id="GO:0000160">
    <property type="term" value="P:phosphorelay signal transduction system"/>
    <property type="evidence" value="ECO:0007669"/>
    <property type="project" value="InterPro"/>
</dbReference>
<proteinExistence type="predicted"/>
<comment type="caution">
    <text evidence="4">The sequence shown here is derived from an EMBL/GenBank/DDBJ whole genome shotgun (WGS) entry which is preliminary data.</text>
</comment>
<gene>
    <name evidence="4" type="ORF">E1262_29605</name>
</gene>
<reference evidence="4 5" key="1">
    <citation type="submission" date="2019-02" db="EMBL/GenBank/DDBJ databases">
        <title>Draft genome sequences of novel Actinobacteria.</title>
        <authorList>
            <person name="Sahin N."/>
            <person name="Ay H."/>
            <person name="Saygin H."/>
        </authorList>
    </citation>
    <scope>NUCLEOTIDE SEQUENCE [LARGE SCALE GENOMIC DNA]</scope>
    <source>
        <strain evidence="4 5">8K307</strain>
    </source>
</reference>
<comment type="caution">
    <text evidence="1">Lacks conserved residue(s) required for the propagation of feature annotation.</text>
</comment>